<accession>A0A2A6FQ01</accession>
<dbReference type="SUPFAM" id="SSF51735">
    <property type="entry name" value="NAD(P)-binding Rossmann-fold domains"/>
    <property type="match status" value="1"/>
</dbReference>
<comment type="caution">
    <text evidence="4">The sequence shown here is derived from an EMBL/GenBank/DDBJ whole genome shotgun (WGS) entry which is preliminary data.</text>
</comment>
<name>A0A2A6FQ01_9MICO</name>
<protein>
    <submittedName>
        <fullName evidence="4">Uncharacterized protein</fullName>
    </submittedName>
</protein>
<feature type="domain" description="Gfo/Idh/MocA-like oxidoreductase N-terminal" evidence="2">
    <location>
        <begin position="53"/>
        <end position="171"/>
    </location>
</feature>
<dbReference type="InterPro" id="IPR055170">
    <property type="entry name" value="GFO_IDH_MocA-like_dom"/>
</dbReference>
<dbReference type="Pfam" id="PF01408">
    <property type="entry name" value="GFO_IDH_MocA"/>
    <property type="match status" value="1"/>
</dbReference>
<keyword evidence="1" id="KW-0520">NAD</keyword>
<dbReference type="PANTHER" id="PTHR43377:SF1">
    <property type="entry name" value="BILIVERDIN REDUCTASE A"/>
    <property type="match status" value="1"/>
</dbReference>
<evidence type="ECO:0000313" key="5">
    <source>
        <dbReference type="Proteomes" id="UP000219994"/>
    </source>
</evidence>
<evidence type="ECO:0000256" key="1">
    <source>
        <dbReference type="ARBA" id="ARBA00023027"/>
    </source>
</evidence>
<gene>
    <name evidence="4" type="ORF">B5766_09525</name>
</gene>
<dbReference type="SUPFAM" id="SSF55347">
    <property type="entry name" value="Glyceraldehyde-3-phosphate dehydrogenase-like, C-terminal domain"/>
    <property type="match status" value="1"/>
</dbReference>
<dbReference type="AlphaFoldDB" id="A0A2A6FQ01"/>
<dbReference type="Pfam" id="PF22725">
    <property type="entry name" value="GFO_IDH_MocA_C3"/>
    <property type="match status" value="1"/>
</dbReference>
<dbReference type="Proteomes" id="UP000219994">
    <property type="component" value="Unassembled WGS sequence"/>
</dbReference>
<sequence length="392" mass="42309">MYAVESHILVRGFAAGSATHVFDALLSVGFRLTRVLTNHERAGLSVTADRQARVGVVGGGIRGSMFARAISENPRAHLVAICDQSSRVLQGAATSFDVPTYGSVEAMVGAHPELTAAIVATPDFAHRDAAVVCATHGLDLMIEKPLATTTADAEAIIATANKSGSRIMVGFENRWNPRFSTVRNLLRTVDGGRLITQQVSLNDTIFVPTKMLSWAEKSSPAWFLMPHTLDLAIWLSGTQPVSVYARGHRGVLAGLGINTWDSVSATFTMNDGSYVVLNSSWILPETAPAVYDFRYEIQTDSTVFHIDGANHGITQYGAAGVRWPQCAVFERSGRITGIPIDMVNDFVGFVREGDTDVPTHEDGLLVTQAIEAVHESLAEGSIIELFPHVHKK</sequence>
<proteinExistence type="predicted"/>
<dbReference type="InterPro" id="IPR000683">
    <property type="entry name" value="Gfo/Idh/MocA-like_OxRdtase_N"/>
</dbReference>
<evidence type="ECO:0000259" key="3">
    <source>
        <dbReference type="Pfam" id="PF22725"/>
    </source>
</evidence>
<dbReference type="InterPro" id="IPR051450">
    <property type="entry name" value="Gfo/Idh/MocA_Oxidoreductases"/>
</dbReference>
<evidence type="ECO:0000313" key="4">
    <source>
        <dbReference type="EMBL" id="PDQ34819.1"/>
    </source>
</evidence>
<dbReference type="PANTHER" id="PTHR43377">
    <property type="entry name" value="BILIVERDIN REDUCTASE A"/>
    <property type="match status" value="1"/>
</dbReference>
<dbReference type="Gene3D" id="3.40.50.720">
    <property type="entry name" value="NAD(P)-binding Rossmann-like Domain"/>
    <property type="match status" value="1"/>
</dbReference>
<dbReference type="InterPro" id="IPR036291">
    <property type="entry name" value="NAD(P)-bd_dom_sf"/>
</dbReference>
<organism evidence="4 5">
    <name type="scientific">Candidatus Lumbricidiphila eiseniae</name>
    <dbReference type="NCBI Taxonomy" id="1969409"/>
    <lineage>
        <taxon>Bacteria</taxon>
        <taxon>Bacillati</taxon>
        <taxon>Actinomycetota</taxon>
        <taxon>Actinomycetes</taxon>
        <taxon>Micrococcales</taxon>
        <taxon>Microbacteriaceae</taxon>
        <taxon>Candidatus Lumbricidiphila</taxon>
    </lineage>
</organism>
<evidence type="ECO:0000259" key="2">
    <source>
        <dbReference type="Pfam" id="PF01408"/>
    </source>
</evidence>
<feature type="domain" description="GFO/IDH/MocA-like oxidoreductase" evidence="3">
    <location>
        <begin position="181"/>
        <end position="298"/>
    </location>
</feature>
<dbReference type="Gene3D" id="3.30.360.10">
    <property type="entry name" value="Dihydrodipicolinate Reductase, domain 2"/>
    <property type="match status" value="1"/>
</dbReference>
<dbReference type="EMBL" id="NAEP01000045">
    <property type="protein sequence ID" value="PDQ34819.1"/>
    <property type="molecule type" value="Genomic_DNA"/>
</dbReference>
<dbReference type="GO" id="GO:0000166">
    <property type="term" value="F:nucleotide binding"/>
    <property type="evidence" value="ECO:0007669"/>
    <property type="project" value="InterPro"/>
</dbReference>
<reference evidence="5" key="1">
    <citation type="submission" date="2017-03" db="EMBL/GenBank/DDBJ databases">
        <authorList>
            <person name="Lund M.B."/>
        </authorList>
    </citation>
    <scope>NUCLEOTIDE SEQUENCE [LARGE SCALE GENOMIC DNA]</scope>
</reference>